<evidence type="ECO:0000256" key="1">
    <source>
        <dbReference type="SAM" id="Phobius"/>
    </source>
</evidence>
<gene>
    <name evidence="2" type="ORF">BN961_03645</name>
</gene>
<keyword evidence="1" id="KW-0472">Membrane</keyword>
<feature type="transmembrane region" description="Helical" evidence="1">
    <location>
        <begin position="22"/>
        <end position="42"/>
    </location>
</feature>
<dbReference type="AlphaFoldDB" id="A0A090N8K8"/>
<keyword evidence="1" id="KW-1133">Transmembrane helix</keyword>
<dbReference type="EMBL" id="CCAZ020000002">
    <property type="protein sequence ID" value="CEG10208.1"/>
    <property type="molecule type" value="Genomic_DNA"/>
</dbReference>
<name>A0A090N8K8_AFIFE</name>
<keyword evidence="3" id="KW-1185">Reference proteome</keyword>
<evidence type="ECO:0000313" key="2">
    <source>
        <dbReference type="EMBL" id="CEG10208.1"/>
    </source>
</evidence>
<dbReference type="OrthoDB" id="10002481at2"/>
<organism evidence="2 3">
    <name type="scientific">Afipia felis</name>
    <name type="common">Cat scratch disease bacillus</name>
    <dbReference type="NCBI Taxonomy" id="1035"/>
    <lineage>
        <taxon>Bacteria</taxon>
        <taxon>Pseudomonadati</taxon>
        <taxon>Pseudomonadota</taxon>
        <taxon>Alphaproteobacteria</taxon>
        <taxon>Hyphomicrobiales</taxon>
        <taxon>Nitrobacteraceae</taxon>
        <taxon>Afipia</taxon>
    </lineage>
</organism>
<evidence type="ECO:0000313" key="3">
    <source>
        <dbReference type="Proteomes" id="UP000035762"/>
    </source>
</evidence>
<keyword evidence="1" id="KW-0812">Transmembrane</keyword>
<sequence>MPLPEIPTNPPARRPDPDFKKAPFMGIFGFSIVGLLLCLILTRMPISRTYLPLEICLVCIAGPLAAWLGFSLGGGE</sequence>
<feature type="transmembrane region" description="Helical" evidence="1">
    <location>
        <begin position="49"/>
        <end position="70"/>
    </location>
</feature>
<protein>
    <submittedName>
        <fullName evidence="2">Uncharacterized protein</fullName>
    </submittedName>
</protein>
<dbReference type="Proteomes" id="UP000035762">
    <property type="component" value="Unassembled WGS sequence"/>
</dbReference>
<dbReference type="RefSeq" id="WP_048758029.1">
    <property type="nucleotide sequence ID" value="NZ_CCAZ020000002.1"/>
</dbReference>
<proteinExistence type="predicted"/>
<accession>A0A090N8K8</accession>
<reference evidence="2 3" key="1">
    <citation type="journal article" date="2014" name="Genome Announc.">
        <title>Genome Sequence of Afipia felis Strain 76713, Isolated in Hospital Water Using an Amoeba Co-Culture Procedure.</title>
        <authorList>
            <person name="Benamar S."/>
            <person name="La Scola B."/>
            <person name="Croce O."/>
        </authorList>
    </citation>
    <scope>NUCLEOTIDE SEQUENCE [LARGE SCALE GENOMIC DNA]</scope>
    <source>
        <strain evidence="2 3">76713</strain>
    </source>
</reference>
<comment type="caution">
    <text evidence="2">The sequence shown here is derived from an EMBL/GenBank/DDBJ whole genome shotgun (WGS) entry which is preliminary data.</text>
</comment>